<gene>
    <name evidence="1" type="ORF">AW06_000412</name>
</gene>
<sequence>MDDFEVSREIASTAAAQIEIWLYRILTVPGLKDLFGPTQH</sequence>
<keyword evidence="2" id="KW-1185">Reference proteome</keyword>
<accession>A0A080MKW5</accession>
<protein>
    <submittedName>
        <fullName evidence="1">Uncharacterized protein</fullName>
    </submittedName>
</protein>
<comment type="caution">
    <text evidence="1">The sequence shown here is derived from an EMBL/GenBank/DDBJ whole genome shotgun (WGS) entry which is preliminary data.</text>
</comment>
<dbReference type="AlphaFoldDB" id="A0A080MKW5"/>
<evidence type="ECO:0000313" key="1">
    <source>
        <dbReference type="EMBL" id="KFB78189.1"/>
    </source>
</evidence>
<name>A0A080MKW5_9PROT</name>
<dbReference type="EMBL" id="JDST02000008">
    <property type="protein sequence ID" value="KFB78189.1"/>
    <property type="molecule type" value="Genomic_DNA"/>
</dbReference>
<reference evidence="1" key="1">
    <citation type="submission" date="2014-02" db="EMBL/GenBank/DDBJ databases">
        <title>Expanding our view of genomic diversity in Candidatus Accumulibacter clades.</title>
        <authorList>
            <person name="Skennerton C.T."/>
            <person name="Barr J.J."/>
            <person name="Slater F.R."/>
            <person name="Bond P.L."/>
            <person name="Tyson G.W."/>
        </authorList>
    </citation>
    <scope>NUCLEOTIDE SEQUENCE [LARGE SCALE GENOMIC DNA]</scope>
</reference>
<evidence type="ECO:0000313" key="2">
    <source>
        <dbReference type="Proteomes" id="UP000021315"/>
    </source>
</evidence>
<proteinExistence type="predicted"/>
<dbReference type="RefSeq" id="WP_273704297.1">
    <property type="nucleotide sequence ID" value="NZ_JDST02000008.1"/>
</dbReference>
<organism evidence="1 2">
    <name type="scientific">Candidatus Accumulibacter cognatus</name>
    <dbReference type="NCBI Taxonomy" id="2954383"/>
    <lineage>
        <taxon>Bacteria</taxon>
        <taxon>Pseudomonadati</taxon>
        <taxon>Pseudomonadota</taxon>
        <taxon>Betaproteobacteria</taxon>
        <taxon>Candidatus Accumulibacter</taxon>
    </lineage>
</organism>
<dbReference type="Proteomes" id="UP000021315">
    <property type="component" value="Unassembled WGS sequence"/>
</dbReference>
<dbReference type="STRING" id="1453999.AW06_000412"/>